<dbReference type="EMBL" id="KK207777">
    <property type="protein sequence ID" value="EZF54737.1"/>
    <property type="molecule type" value="Genomic_DNA"/>
</dbReference>
<name>A0A022W8R2_TRIRU</name>
<proteinExistence type="predicted"/>
<gene>
    <name evidence="1" type="ORF">H103_02565</name>
</gene>
<protein>
    <submittedName>
        <fullName evidence="1">Uncharacterized protein</fullName>
    </submittedName>
</protein>
<sequence>MAFTKQQGRKGNGGQNCELWQDSKSTEISTGRVHLELDKYTYTSVPAEDLRIRGKLWPKNSFKSGLKQGERELLRRKKGIQRAHNCRYSPLAVQRRGRICSGRDEHLIAAQHKIDNNAAGDGMVETAAAMLAYFGSRIEE</sequence>
<dbReference type="HOGENOM" id="CLU_1836568_0_0_1"/>
<accession>A0A022W8R2</accession>
<organism evidence="1">
    <name type="scientific">Trichophyton rubrum CBS 288.86</name>
    <dbReference type="NCBI Taxonomy" id="1215330"/>
    <lineage>
        <taxon>Eukaryota</taxon>
        <taxon>Fungi</taxon>
        <taxon>Dikarya</taxon>
        <taxon>Ascomycota</taxon>
        <taxon>Pezizomycotina</taxon>
        <taxon>Eurotiomycetes</taxon>
        <taxon>Eurotiomycetidae</taxon>
        <taxon>Onygenales</taxon>
        <taxon>Arthrodermataceae</taxon>
        <taxon>Trichophyton</taxon>
    </lineage>
</organism>
<dbReference type="AlphaFoldDB" id="A0A022W8R2"/>
<reference evidence="1" key="1">
    <citation type="submission" date="2014-02" db="EMBL/GenBank/DDBJ databases">
        <title>The Genome Sequence of Trichophyton rubrum (morphotype fischeri) CBS 288.86.</title>
        <authorList>
            <consortium name="The Broad Institute Genomics Platform"/>
            <person name="Cuomo C.A."/>
            <person name="White T.C."/>
            <person name="Graser Y."/>
            <person name="Martinez-Rossi N."/>
            <person name="Heitman J."/>
            <person name="Young S.K."/>
            <person name="Zeng Q."/>
            <person name="Gargeya S."/>
            <person name="Abouelleil A."/>
            <person name="Alvarado L."/>
            <person name="Chapman S.B."/>
            <person name="Gainer-Dewar J."/>
            <person name="Goldberg J."/>
            <person name="Griggs A."/>
            <person name="Gujja S."/>
            <person name="Hansen M."/>
            <person name="Howarth C."/>
            <person name="Imamovic A."/>
            <person name="Larimer J."/>
            <person name="Martinez D."/>
            <person name="Murphy C."/>
            <person name="Pearson M.D."/>
            <person name="Persinoti G."/>
            <person name="Poon T."/>
            <person name="Priest M."/>
            <person name="Roberts A.D."/>
            <person name="Saif S."/>
            <person name="Shea T.D."/>
            <person name="Sykes S.N."/>
            <person name="Wortman J."/>
            <person name="Nusbaum C."/>
            <person name="Birren B."/>
        </authorList>
    </citation>
    <scope>NUCLEOTIDE SEQUENCE [LARGE SCALE GENOMIC DNA]</scope>
    <source>
        <strain evidence="1">CBS 288.86</strain>
    </source>
</reference>
<dbReference type="Proteomes" id="UP000023758">
    <property type="component" value="Unassembled WGS sequence"/>
</dbReference>
<evidence type="ECO:0000313" key="1">
    <source>
        <dbReference type="EMBL" id="EZF54737.1"/>
    </source>
</evidence>